<dbReference type="InterPro" id="IPR023393">
    <property type="entry name" value="START-like_dom_sf"/>
</dbReference>
<keyword evidence="5" id="KW-1185">Reference proteome</keyword>
<dbReference type="RefSeq" id="WP_193905347.1">
    <property type="nucleotide sequence ID" value="NZ_JADEXG010000008.1"/>
</dbReference>
<comment type="caution">
    <text evidence="4">The sequence shown here is derived from an EMBL/GenBank/DDBJ whole genome shotgun (WGS) entry which is preliminary data.</text>
</comment>
<proteinExistence type="inferred from homology"/>
<evidence type="ECO:0000313" key="5">
    <source>
        <dbReference type="Proteomes" id="UP000636505"/>
    </source>
</evidence>
<reference evidence="4" key="1">
    <citation type="submission" date="2020-10" db="EMBL/GenBank/DDBJ databases">
        <authorList>
            <person name="Castelo-Branco R."/>
            <person name="Eusebio N."/>
            <person name="Adriana R."/>
            <person name="Vieira A."/>
            <person name="Brugerolle De Fraissinette N."/>
            <person name="Rezende De Castro R."/>
            <person name="Schneider M.P."/>
            <person name="Vasconcelos V."/>
            <person name="Leao P.N."/>
        </authorList>
    </citation>
    <scope>NUCLEOTIDE SEQUENCE</scope>
    <source>
        <strain evidence="4">LEGE 07310</strain>
    </source>
</reference>
<dbReference type="Gene3D" id="3.30.530.20">
    <property type="match status" value="1"/>
</dbReference>
<dbReference type="AlphaFoldDB" id="A0A8J7DKR7"/>
<name>A0A8J7DKR7_9CYAN</name>
<feature type="region of interest" description="Disordered" evidence="2">
    <location>
        <begin position="142"/>
        <end position="165"/>
    </location>
</feature>
<dbReference type="CDD" id="cd07822">
    <property type="entry name" value="SRPBCC_4"/>
    <property type="match status" value="1"/>
</dbReference>
<evidence type="ECO:0000259" key="3">
    <source>
        <dbReference type="Pfam" id="PF08327"/>
    </source>
</evidence>
<dbReference type="Pfam" id="PF08327">
    <property type="entry name" value="AHSA1"/>
    <property type="match status" value="1"/>
</dbReference>
<evidence type="ECO:0000256" key="2">
    <source>
        <dbReference type="SAM" id="MobiDB-lite"/>
    </source>
</evidence>
<protein>
    <submittedName>
        <fullName evidence="4">SRPBCC domain-containing protein</fullName>
    </submittedName>
</protein>
<dbReference type="PANTHER" id="PTHR36166">
    <property type="entry name" value="CHROMOSOME 9, WHOLE GENOME SHOTGUN SEQUENCE"/>
    <property type="match status" value="1"/>
</dbReference>
<sequence>MPSLYAEIEINAPLEAVWQALIRKAEWRYWNTFLYDCDATRELAPGQEVFLSMQRLEGDEETEFQPVVTVFKPNQCLRWTSKIPGLRSEHSFELQEITPGRTRYLHRAHFSGWLTKVFLPFIRQDERQGIRRMAHQLKRYVERQAYSPHRQPRRQPWPHPRPDRY</sequence>
<dbReference type="PANTHER" id="PTHR36166:SF1">
    <property type="entry name" value="SRPBCC DOMAIN-CONTAINING PROTEIN"/>
    <property type="match status" value="1"/>
</dbReference>
<dbReference type="Proteomes" id="UP000636505">
    <property type="component" value="Unassembled WGS sequence"/>
</dbReference>
<feature type="domain" description="Activator of Hsp90 ATPase homologue 1/2-like C-terminal" evidence="3">
    <location>
        <begin position="11"/>
        <end position="142"/>
    </location>
</feature>
<accession>A0A8J7DKR7</accession>
<dbReference type="SUPFAM" id="SSF55961">
    <property type="entry name" value="Bet v1-like"/>
    <property type="match status" value="1"/>
</dbReference>
<organism evidence="4 5">
    <name type="scientific">Vasconcelosia minhoensis LEGE 07310</name>
    <dbReference type="NCBI Taxonomy" id="915328"/>
    <lineage>
        <taxon>Bacteria</taxon>
        <taxon>Bacillati</taxon>
        <taxon>Cyanobacteriota</taxon>
        <taxon>Cyanophyceae</taxon>
        <taxon>Nodosilineales</taxon>
        <taxon>Cymatolegaceae</taxon>
        <taxon>Vasconcelosia</taxon>
        <taxon>Vasconcelosia minhoensis</taxon>
    </lineage>
</organism>
<evidence type="ECO:0000313" key="4">
    <source>
        <dbReference type="EMBL" id="MBE9076686.1"/>
    </source>
</evidence>
<evidence type="ECO:0000256" key="1">
    <source>
        <dbReference type="ARBA" id="ARBA00006817"/>
    </source>
</evidence>
<dbReference type="InterPro" id="IPR013538">
    <property type="entry name" value="ASHA1/2-like_C"/>
</dbReference>
<comment type="similarity">
    <text evidence="1">Belongs to the AHA1 family.</text>
</comment>
<dbReference type="EMBL" id="JADEXG010000008">
    <property type="protein sequence ID" value="MBE9076686.1"/>
    <property type="molecule type" value="Genomic_DNA"/>
</dbReference>
<gene>
    <name evidence="4" type="ORF">IQ241_05135</name>
</gene>